<dbReference type="EMBL" id="BOSE01000003">
    <property type="protein sequence ID" value="GIP16558.1"/>
    <property type="molecule type" value="Genomic_DNA"/>
</dbReference>
<dbReference type="AlphaFoldDB" id="A0A919YMF7"/>
<keyword evidence="1" id="KW-0472">Membrane</keyword>
<feature type="transmembrane region" description="Helical" evidence="1">
    <location>
        <begin position="61"/>
        <end position="82"/>
    </location>
</feature>
<protein>
    <recommendedName>
        <fullName evidence="4">ABC transporter permease</fullName>
    </recommendedName>
</protein>
<sequence>MRAFYRLLNYELGELLRGVLLLCAALIAASWLLVRNELKHYNSQAVHERFEDVYRASGMPIVFLLCMLVLLVLWAKSIYSAYWGSKSIYTLLTLPVKRAALYWSKLCAFGISLMLLLSSQLAGFVLAYRVMDNKIAGYSEGQFEMSNGLFLAFIRSDFMRLLWSYDPVNLLSTASIVIVITTGLYYGVICERSKRKWGWVLFPIAIWLMIVVISARLNPVYDYHTLQIVSYSAVLLAISAIFIWHSIHVLKKGAIA</sequence>
<reference evidence="2" key="1">
    <citation type="submission" date="2021-03" db="EMBL/GenBank/DDBJ databases">
        <title>Antimicrobial resistance genes in bacteria isolated from Japanese honey, and their potential for conferring macrolide and lincosamide resistance in the American foulbrood pathogen Paenibacillus larvae.</title>
        <authorList>
            <person name="Okamoto M."/>
            <person name="Kumagai M."/>
            <person name="Kanamori H."/>
            <person name="Takamatsu D."/>
        </authorList>
    </citation>
    <scope>NUCLEOTIDE SEQUENCE</scope>
    <source>
        <strain evidence="2">J40TS1</strain>
    </source>
</reference>
<proteinExistence type="predicted"/>
<dbReference type="Proteomes" id="UP000683139">
    <property type="component" value="Unassembled WGS sequence"/>
</dbReference>
<evidence type="ECO:0008006" key="4">
    <source>
        <dbReference type="Google" id="ProtNLM"/>
    </source>
</evidence>
<feature type="transmembrane region" description="Helical" evidence="1">
    <location>
        <begin position="197"/>
        <end position="217"/>
    </location>
</feature>
<keyword evidence="3" id="KW-1185">Reference proteome</keyword>
<feature type="transmembrane region" description="Helical" evidence="1">
    <location>
        <begin position="171"/>
        <end position="190"/>
    </location>
</feature>
<feature type="transmembrane region" description="Helical" evidence="1">
    <location>
        <begin position="229"/>
        <end position="250"/>
    </location>
</feature>
<dbReference type="RefSeq" id="WP_213514904.1">
    <property type="nucleotide sequence ID" value="NZ_BOSE01000003.1"/>
</dbReference>
<comment type="caution">
    <text evidence="2">The sequence shown here is derived from an EMBL/GenBank/DDBJ whole genome shotgun (WGS) entry which is preliminary data.</text>
</comment>
<feature type="transmembrane region" description="Helical" evidence="1">
    <location>
        <begin position="102"/>
        <end position="127"/>
    </location>
</feature>
<evidence type="ECO:0000313" key="3">
    <source>
        <dbReference type="Proteomes" id="UP000683139"/>
    </source>
</evidence>
<evidence type="ECO:0000256" key="1">
    <source>
        <dbReference type="SAM" id="Phobius"/>
    </source>
</evidence>
<evidence type="ECO:0000313" key="2">
    <source>
        <dbReference type="EMBL" id="GIP16558.1"/>
    </source>
</evidence>
<dbReference type="Pfam" id="PF12730">
    <property type="entry name" value="ABC2_membrane_4"/>
    <property type="match status" value="1"/>
</dbReference>
<organism evidence="2 3">
    <name type="scientific">Paenibacillus montaniterrae</name>
    <dbReference type="NCBI Taxonomy" id="429341"/>
    <lineage>
        <taxon>Bacteria</taxon>
        <taxon>Bacillati</taxon>
        <taxon>Bacillota</taxon>
        <taxon>Bacilli</taxon>
        <taxon>Bacillales</taxon>
        <taxon>Paenibacillaceae</taxon>
        <taxon>Paenibacillus</taxon>
    </lineage>
</organism>
<keyword evidence="1" id="KW-1133">Transmembrane helix</keyword>
<gene>
    <name evidence="2" type="ORF">J40TS1_22000</name>
</gene>
<accession>A0A919YMF7</accession>
<name>A0A919YMF7_9BACL</name>
<feature type="transmembrane region" description="Helical" evidence="1">
    <location>
        <begin position="15"/>
        <end position="34"/>
    </location>
</feature>
<keyword evidence="1" id="KW-0812">Transmembrane</keyword>